<dbReference type="CDD" id="cd16390">
    <property type="entry name" value="ParB_N_Srx_like"/>
    <property type="match status" value="1"/>
</dbReference>
<dbReference type="Gene3D" id="3.90.1530.10">
    <property type="entry name" value="Conserved hypothetical protein from pyrococcus furiosus pfu- 392566-001, ParB domain"/>
    <property type="match status" value="1"/>
</dbReference>
<gene>
    <name evidence="1" type="ORF">APT59_08220</name>
</gene>
<dbReference type="InterPro" id="IPR036086">
    <property type="entry name" value="ParB/Sulfiredoxin_sf"/>
</dbReference>
<dbReference type="SUPFAM" id="SSF110849">
    <property type="entry name" value="ParB/Sulfiredoxin"/>
    <property type="match status" value="1"/>
</dbReference>
<dbReference type="Proteomes" id="UP000064137">
    <property type="component" value="Chromosome"/>
</dbReference>
<dbReference type="Gene3D" id="1.10.8.10">
    <property type="entry name" value="DNA helicase RuvA subunit, C-terminal domain"/>
    <property type="match status" value="1"/>
</dbReference>
<organism evidence="1 2">
    <name type="scientific">Pseudomonas oryzihabitans</name>
    <dbReference type="NCBI Taxonomy" id="47885"/>
    <lineage>
        <taxon>Bacteria</taxon>
        <taxon>Pseudomonadati</taxon>
        <taxon>Pseudomonadota</taxon>
        <taxon>Gammaproteobacteria</taxon>
        <taxon>Pseudomonadales</taxon>
        <taxon>Pseudomonadaceae</taxon>
        <taxon>Pseudomonas</taxon>
    </lineage>
</organism>
<dbReference type="AlphaFoldDB" id="A0A0U4W8C9"/>
<reference evidence="1 2" key="1">
    <citation type="submission" date="2016-01" db="EMBL/GenBank/DDBJ databases">
        <title>Annotation of Pseudomonas oryzihabitans USDA-ARS-USMARC-56511.</title>
        <authorList>
            <person name="Harhay G.P."/>
            <person name="Harhay D.M."/>
            <person name="Smith T.P.L."/>
            <person name="Bono J.L."/>
            <person name="Heaton M.P."/>
            <person name="Clawson M.L."/>
            <person name="Chitko-Mckown C.G."/>
            <person name="Capik S.F."/>
            <person name="DeDonder K.D."/>
            <person name="Apley M.D."/>
            <person name="Lubbers B.V."/>
            <person name="White B.J."/>
            <person name="Larson R.L."/>
        </authorList>
    </citation>
    <scope>NUCLEOTIDE SEQUENCE [LARGE SCALE GENOMIC DNA]</scope>
    <source>
        <strain evidence="1 2">USDA-ARS-USMARC-56511</strain>
    </source>
</reference>
<name>A0A0U4W8C9_9PSED</name>
<dbReference type="EMBL" id="CP013987">
    <property type="protein sequence ID" value="ALZ84197.1"/>
    <property type="molecule type" value="Genomic_DNA"/>
</dbReference>
<evidence type="ECO:0000313" key="1">
    <source>
        <dbReference type="EMBL" id="ALZ84197.1"/>
    </source>
</evidence>
<evidence type="ECO:0000313" key="2">
    <source>
        <dbReference type="Proteomes" id="UP000064137"/>
    </source>
</evidence>
<dbReference type="KEGG" id="por:APT59_08220"/>
<protein>
    <recommendedName>
        <fullName evidence="3">Chromosome partitioning protein ParB</fullName>
    </recommendedName>
</protein>
<evidence type="ECO:0008006" key="3">
    <source>
        <dbReference type="Google" id="ProtNLM"/>
    </source>
</evidence>
<sequence length="299" mass="33561">MLSKGNPVQPGSLLRVQLRQLRPTQPAIGHDQVLYKLGKYACDRRKLFDDYCEANGQHLSGGFQPSTSLRSAGDTLGARPPGTYPDEMKTVVIGPEQQLYLTDGHHTFSAFWEHPGGGPETWVWVRVTDDFSASATMAEFWIRLLDERKAWLKDPQGRPILPEQLPASLGLTAMADDPYRALVYFTRQIGYDKPRTPDGRVLPSEFLEFYWAEWLRMLLPLQGYDLDDRKRYAKLVEQAAKLMVANPGMLIGSSGRTALEMGGYRAVDKKVLRKLSASDGKFTYLLAARAQRAALSRAI</sequence>
<proteinExistence type="predicted"/>
<dbReference type="Pfam" id="PF08857">
    <property type="entry name" value="ParBc_2"/>
    <property type="match status" value="1"/>
</dbReference>
<dbReference type="InterPro" id="IPR014956">
    <property type="entry name" value="ParBc_2"/>
</dbReference>
<accession>A0A0U4W8C9</accession>